<reference evidence="2" key="1">
    <citation type="journal article" date="2019" name="Int. J. Syst. Evol. Microbiol.">
        <title>The Global Catalogue of Microorganisms (GCM) 10K type strain sequencing project: providing services to taxonomists for standard genome sequencing and annotation.</title>
        <authorList>
            <consortium name="The Broad Institute Genomics Platform"/>
            <consortium name="The Broad Institute Genome Sequencing Center for Infectious Disease"/>
            <person name="Wu L."/>
            <person name="Ma J."/>
        </authorList>
    </citation>
    <scope>NUCLEOTIDE SEQUENCE [LARGE SCALE GENOMIC DNA]</scope>
    <source>
        <strain evidence="2">CGMCC 1.12766</strain>
    </source>
</reference>
<organism evidence="1 2">
    <name type="scientific">Glycocaulis albus</name>
    <dbReference type="NCBI Taxonomy" id="1382801"/>
    <lineage>
        <taxon>Bacteria</taxon>
        <taxon>Pseudomonadati</taxon>
        <taxon>Pseudomonadota</taxon>
        <taxon>Alphaproteobacteria</taxon>
        <taxon>Maricaulales</taxon>
        <taxon>Maricaulaceae</taxon>
        <taxon>Glycocaulis</taxon>
    </lineage>
</organism>
<evidence type="ECO:0000313" key="1">
    <source>
        <dbReference type="EMBL" id="GGH04949.1"/>
    </source>
</evidence>
<proteinExistence type="predicted"/>
<evidence type="ECO:0000313" key="2">
    <source>
        <dbReference type="Proteomes" id="UP000648722"/>
    </source>
</evidence>
<sequence length="157" mass="18290">MQNLIVADTSEVSGESLSAIRLDRQMRQITIVHQFLKWRNVPSKNYDEVLGFDKKTLSKLKTGDTKLAAHHQFSISNGLQMPWWYIELLTDIPMSDEQLYQLYSDADWFKSMLPKFFLIPKHLRDQHFQTLHAAWHHHINALKLQSLALDATISTNT</sequence>
<dbReference type="Proteomes" id="UP000648722">
    <property type="component" value="Unassembled WGS sequence"/>
</dbReference>
<comment type="caution">
    <text evidence="1">The sequence shown here is derived from an EMBL/GenBank/DDBJ whole genome shotgun (WGS) entry which is preliminary data.</text>
</comment>
<keyword evidence="2" id="KW-1185">Reference proteome</keyword>
<name>A0ABQ1XW44_9PROT</name>
<dbReference type="RefSeq" id="WP_188452619.1">
    <property type="nucleotide sequence ID" value="NZ_BMFS01000010.1"/>
</dbReference>
<accession>A0ABQ1XW44</accession>
<gene>
    <name evidence="1" type="ORF">GCM10007420_21760</name>
</gene>
<protein>
    <submittedName>
        <fullName evidence="1">Uncharacterized protein</fullName>
    </submittedName>
</protein>
<dbReference type="EMBL" id="BMFS01000010">
    <property type="protein sequence ID" value="GGH04949.1"/>
    <property type="molecule type" value="Genomic_DNA"/>
</dbReference>